<sequence>MKSNQNRSLSQPGEELNRIRMTSNYELLMIIAPSLGFVLLALLLAFFLRGKFVKASCFQKHTRLDNAGEGKDVLGGTEDEDGLFTL</sequence>
<dbReference type="Ensembl" id="ENSOART00020055460.1">
    <property type="protein sequence ID" value="ENSOARP00020035585.1"/>
    <property type="gene ID" value="ENSOARG00020032802.1"/>
</dbReference>
<evidence type="ECO:0000313" key="1">
    <source>
        <dbReference type="Ensembl" id="ENSOARP00020035585.1"/>
    </source>
</evidence>
<proteinExistence type="predicted"/>
<accession>A0AC11CX52</accession>
<reference evidence="1" key="1">
    <citation type="submission" date="2020-11" db="EMBL/GenBank/DDBJ databases">
        <authorList>
            <person name="Davenport K.M."/>
            <person name="Bickhart D.M."/>
            <person name="Smith T.P.L."/>
            <person name="Murdoch B.M."/>
            <person name="Rosen B.D."/>
        </authorList>
    </citation>
    <scope>NUCLEOTIDE SEQUENCE [LARGE SCALE GENOMIC DNA]</scope>
    <source>
        <strain evidence="1">OAR_USU_Benz2616</strain>
    </source>
</reference>
<organism evidence="1">
    <name type="scientific">Ovis aries</name>
    <name type="common">Sheep</name>
    <dbReference type="NCBI Taxonomy" id="9940"/>
    <lineage>
        <taxon>Eukaryota</taxon>
        <taxon>Metazoa</taxon>
        <taxon>Chordata</taxon>
        <taxon>Craniata</taxon>
        <taxon>Vertebrata</taxon>
        <taxon>Euteleostomi</taxon>
        <taxon>Mammalia</taxon>
        <taxon>Eutheria</taxon>
        <taxon>Laurasiatheria</taxon>
        <taxon>Artiodactyla</taxon>
        <taxon>Ruminantia</taxon>
        <taxon>Pecora</taxon>
        <taxon>Bovidae</taxon>
        <taxon>Caprinae</taxon>
        <taxon>Ovis</taxon>
    </lineage>
</organism>
<reference evidence="1" key="3">
    <citation type="submission" date="2025-09" db="UniProtKB">
        <authorList>
            <consortium name="Ensembl"/>
        </authorList>
    </citation>
    <scope>IDENTIFICATION</scope>
</reference>
<reference evidence="1" key="2">
    <citation type="submission" date="2025-08" db="UniProtKB">
        <authorList>
            <consortium name="Ensembl"/>
        </authorList>
    </citation>
    <scope>IDENTIFICATION</scope>
</reference>
<protein>
    <submittedName>
        <fullName evidence="1">Uncharacterized protein</fullName>
    </submittedName>
</protein>
<name>A0AC11CX52_SHEEP</name>